<dbReference type="InterPro" id="IPR000802">
    <property type="entry name" value="Arsenical_pump_ArsB"/>
</dbReference>
<dbReference type="GO" id="GO:0015105">
    <property type="term" value="F:arsenite transmembrane transporter activity"/>
    <property type="evidence" value="ECO:0007669"/>
    <property type="project" value="InterPro"/>
</dbReference>
<keyword evidence="7 8" id="KW-0472">Membrane</keyword>
<reference evidence="10" key="1">
    <citation type="submission" date="2020-08" db="EMBL/GenBank/DDBJ databases">
        <title>Whole genome shotgun sequence of Actinocatenispora sera NBRC 101916.</title>
        <authorList>
            <person name="Komaki H."/>
            <person name="Tamura T."/>
        </authorList>
    </citation>
    <scope>NUCLEOTIDE SEQUENCE</scope>
    <source>
        <strain evidence="10">NBRC 101916</strain>
    </source>
</reference>
<dbReference type="Pfam" id="PF03600">
    <property type="entry name" value="CitMHS"/>
    <property type="match status" value="1"/>
</dbReference>
<dbReference type="KEGG" id="aser:Asera_26840"/>
<feature type="transmembrane region" description="Helical" evidence="8">
    <location>
        <begin position="95"/>
        <end position="113"/>
    </location>
</feature>
<evidence type="ECO:0000259" key="9">
    <source>
        <dbReference type="Pfam" id="PF03600"/>
    </source>
</evidence>
<feature type="transmembrane region" description="Helical" evidence="8">
    <location>
        <begin position="56"/>
        <end position="74"/>
    </location>
</feature>
<feature type="transmembrane region" description="Helical" evidence="8">
    <location>
        <begin position="280"/>
        <end position="302"/>
    </location>
</feature>
<evidence type="ECO:0000256" key="6">
    <source>
        <dbReference type="ARBA" id="ARBA00022989"/>
    </source>
</evidence>
<dbReference type="PANTHER" id="PTHR43568">
    <property type="entry name" value="P PROTEIN"/>
    <property type="match status" value="1"/>
</dbReference>
<evidence type="ECO:0000256" key="3">
    <source>
        <dbReference type="ARBA" id="ARBA00022448"/>
    </source>
</evidence>
<sequence length="428" mass="44933">MSWQLVAAIVVFAAAYVLIATEKVPRATVTLTGAALMVLIGATGGDDVFFSADTGIDWNVLFLLLGMMMVVGIARQSGMFEYLAVWSAKLARGRPFAILTMFAVITAVASAFLDNVTTVLLIAPVTLLVCQRLAVTPVPYLITEVLASNIGGTATLIGDPPNLIVGSRADLGFTDFLVALGPIVAILMVALIGLAWLMFRRQLHYDPQRATQVMALRQRETIRDRRLLVISLSVLAAILAGFLTSRVTGLSPAMVALIGAGLLVLVTRMEPAKIFADVEWETLLFFAGLFVMVGALVNLGVIKALGGAAAGAIDGHWAAGAAGLLIGSAVLSGVIDNIPYVATLAPLTQDLVDAGGAAAQPLWWALTLGADLGGNATAIGASANVVLLGVARRNGHPISFWQFTKYGLITTAVTIALSTAYLLLRYYL</sequence>
<organism evidence="10 11">
    <name type="scientific">Actinocatenispora sera</name>
    <dbReference type="NCBI Taxonomy" id="390989"/>
    <lineage>
        <taxon>Bacteria</taxon>
        <taxon>Bacillati</taxon>
        <taxon>Actinomycetota</taxon>
        <taxon>Actinomycetes</taxon>
        <taxon>Micromonosporales</taxon>
        <taxon>Micromonosporaceae</taxon>
        <taxon>Actinocatenispora</taxon>
    </lineage>
</organism>
<dbReference type="AlphaFoldDB" id="A0A810L299"/>
<accession>A0A810L299</accession>
<evidence type="ECO:0000256" key="8">
    <source>
        <dbReference type="SAM" id="Phobius"/>
    </source>
</evidence>
<feature type="transmembrane region" description="Helical" evidence="8">
    <location>
        <begin position="403"/>
        <end position="424"/>
    </location>
</feature>
<keyword evidence="5 8" id="KW-0812">Transmembrane</keyword>
<dbReference type="InterPro" id="IPR051475">
    <property type="entry name" value="Diverse_Ion_Transporter"/>
</dbReference>
<keyword evidence="11" id="KW-1185">Reference proteome</keyword>
<feature type="domain" description="Citrate transporter-like" evidence="9">
    <location>
        <begin position="16"/>
        <end position="369"/>
    </location>
</feature>
<dbReference type="Proteomes" id="UP000680750">
    <property type="component" value="Chromosome"/>
</dbReference>
<dbReference type="OrthoDB" id="9809303at2"/>
<dbReference type="PRINTS" id="PR00758">
    <property type="entry name" value="ARSENICPUMP"/>
</dbReference>
<evidence type="ECO:0000256" key="4">
    <source>
        <dbReference type="ARBA" id="ARBA00022475"/>
    </source>
</evidence>
<dbReference type="RefSeq" id="WP_030445603.1">
    <property type="nucleotide sequence ID" value="NZ_AP023354.1"/>
</dbReference>
<keyword evidence="6 8" id="KW-1133">Transmembrane helix</keyword>
<feature type="transmembrane region" description="Helical" evidence="8">
    <location>
        <begin position="250"/>
        <end position="268"/>
    </location>
</feature>
<evidence type="ECO:0000256" key="5">
    <source>
        <dbReference type="ARBA" id="ARBA00022692"/>
    </source>
</evidence>
<keyword evidence="3" id="KW-0813">Transport</keyword>
<comment type="similarity">
    <text evidence="2">Belongs to the CitM (TC 2.A.11) transporter family.</text>
</comment>
<evidence type="ECO:0000256" key="2">
    <source>
        <dbReference type="ARBA" id="ARBA00009843"/>
    </source>
</evidence>
<comment type="subcellular location">
    <subcellularLocation>
        <location evidence="1">Cell membrane</location>
        <topology evidence="1">Multi-pass membrane protein</topology>
    </subcellularLocation>
</comment>
<dbReference type="EMBL" id="AP023354">
    <property type="protein sequence ID" value="BCJ28576.1"/>
    <property type="molecule type" value="Genomic_DNA"/>
</dbReference>
<gene>
    <name evidence="10" type="ORF">Asera_26840</name>
</gene>
<evidence type="ECO:0000256" key="1">
    <source>
        <dbReference type="ARBA" id="ARBA00004651"/>
    </source>
</evidence>
<dbReference type="CDD" id="cd01116">
    <property type="entry name" value="P_permease"/>
    <property type="match status" value="1"/>
</dbReference>
<protein>
    <submittedName>
        <fullName evidence="10">Membrane protein</fullName>
    </submittedName>
</protein>
<keyword evidence="4" id="KW-1003">Cell membrane</keyword>
<dbReference type="InterPro" id="IPR004680">
    <property type="entry name" value="Cit_transptr-like_dom"/>
</dbReference>
<feature type="transmembrane region" description="Helical" evidence="8">
    <location>
        <begin position="227"/>
        <end position="244"/>
    </location>
</feature>
<feature type="transmembrane region" description="Helical" evidence="8">
    <location>
        <begin position="176"/>
        <end position="199"/>
    </location>
</feature>
<proteinExistence type="inferred from homology"/>
<feature type="transmembrane region" description="Helical" evidence="8">
    <location>
        <begin position="372"/>
        <end position="391"/>
    </location>
</feature>
<evidence type="ECO:0000256" key="7">
    <source>
        <dbReference type="ARBA" id="ARBA00023136"/>
    </source>
</evidence>
<dbReference type="GO" id="GO:0005886">
    <property type="term" value="C:plasma membrane"/>
    <property type="evidence" value="ECO:0007669"/>
    <property type="project" value="UniProtKB-SubCell"/>
</dbReference>
<dbReference type="PANTHER" id="PTHR43568:SF1">
    <property type="entry name" value="P PROTEIN"/>
    <property type="match status" value="1"/>
</dbReference>
<name>A0A810L299_9ACTN</name>
<evidence type="ECO:0000313" key="10">
    <source>
        <dbReference type="EMBL" id="BCJ28576.1"/>
    </source>
</evidence>
<evidence type="ECO:0000313" key="11">
    <source>
        <dbReference type="Proteomes" id="UP000680750"/>
    </source>
</evidence>